<organism evidence="1 2">
    <name type="scientific">Characodon lateralis</name>
    <dbReference type="NCBI Taxonomy" id="208331"/>
    <lineage>
        <taxon>Eukaryota</taxon>
        <taxon>Metazoa</taxon>
        <taxon>Chordata</taxon>
        <taxon>Craniata</taxon>
        <taxon>Vertebrata</taxon>
        <taxon>Euteleostomi</taxon>
        <taxon>Actinopterygii</taxon>
        <taxon>Neopterygii</taxon>
        <taxon>Teleostei</taxon>
        <taxon>Neoteleostei</taxon>
        <taxon>Acanthomorphata</taxon>
        <taxon>Ovalentaria</taxon>
        <taxon>Atherinomorphae</taxon>
        <taxon>Cyprinodontiformes</taxon>
        <taxon>Goodeidae</taxon>
        <taxon>Characodon</taxon>
    </lineage>
</organism>
<accession>A0ABU7E959</accession>
<evidence type="ECO:0000313" key="1">
    <source>
        <dbReference type="EMBL" id="MED6283823.1"/>
    </source>
</evidence>
<comment type="caution">
    <text evidence="1">The sequence shown here is derived from an EMBL/GenBank/DDBJ whole genome shotgun (WGS) entry which is preliminary data.</text>
</comment>
<protein>
    <submittedName>
        <fullName evidence="1">Uncharacterized protein</fullName>
    </submittedName>
</protein>
<dbReference type="EMBL" id="JAHUTJ010050086">
    <property type="protein sequence ID" value="MED6283823.1"/>
    <property type="molecule type" value="Genomic_DNA"/>
</dbReference>
<proteinExistence type="predicted"/>
<dbReference type="Proteomes" id="UP001352852">
    <property type="component" value="Unassembled WGS sequence"/>
</dbReference>
<keyword evidence="2" id="KW-1185">Reference proteome</keyword>
<reference evidence="1 2" key="1">
    <citation type="submission" date="2021-06" db="EMBL/GenBank/DDBJ databases">
        <authorList>
            <person name="Palmer J.M."/>
        </authorList>
    </citation>
    <scope>NUCLEOTIDE SEQUENCE [LARGE SCALE GENOMIC DNA]</scope>
    <source>
        <strain evidence="1 2">CL_MEX2019</strain>
        <tissue evidence="1">Muscle</tissue>
    </source>
</reference>
<gene>
    <name evidence="1" type="ORF">CHARACLAT_012854</name>
</gene>
<sequence>MHLLSASLSLQKKSIPQHHVATTMFHEHLLPHVYCVPYMDFGKLQNVLLKALFEQFNHLATHPKGVDYRGYNYCLSCWQMSHLSYGFSTATPELQSPSWLFFR</sequence>
<evidence type="ECO:0000313" key="2">
    <source>
        <dbReference type="Proteomes" id="UP001352852"/>
    </source>
</evidence>
<name>A0ABU7E959_9TELE</name>